<comment type="subcellular location">
    <subcellularLocation>
        <location evidence="1">Cell membrane</location>
        <topology evidence="1">Multi-pass membrane protein</topology>
    </subcellularLocation>
</comment>
<dbReference type="AlphaFoldDB" id="A0A2I7KG88"/>
<evidence type="ECO:0000256" key="5">
    <source>
        <dbReference type="ARBA" id="ARBA00022970"/>
    </source>
</evidence>
<evidence type="ECO:0000256" key="2">
    <source>
        <dbReference type="ARBA" id="ARBA00022448"/>
    </source>
</evidence>
<evidence type="ECO:0000313" key="10">
    <source>
        <dbReference type="EMBL" id="AUR01607.1"/>
    </source>
</evidence>
<organism evidence="10 11">
    <name type="scientific">Phaeobacter inhibens</name>
    <dbReference type="NCBI Taxonomy" id="221822"/>
    <lineage>
        <taxon>Bacteria</taxon>
        <taxon>Pseudomonadati</taxon>
        <taxon>Pseudomonadota</taxon>
        <taxon>Alphaproteobacteria</taxon>
        <taxon>Rhodobacterales</taxon>
        <taxon>Roseobacteraceae</taxon>
        <taxon>Phaeobacter</taxon>
    </lineage>
</organism>
<dbReference type="InterPro" id="IPR052157">
    <property type="entry name" value="BCAA_transport_permease"/>
</dbReference>
<reference evidence="10 11" key="1">
    <citation type="journal article" date="2017" name="Front. Microbiol.">
        <title>Phaeobacter piscinae sp. nov., a species of the Roseobacter group and potential aquaculture probiont.</title>
        <authorList>
            <person name="Sonnenschein E.C."/>
            <person name="Phippen C.B.W."/>
            <person name="Nielsen K.F."/>
            <person name="Mateiu R.V."/>
            <person name="Melchiorsen J."/>
            <person name="Gram L."/>
            <person name="Overmann J."/>
            <person name="Freese H.M."/>
        </authorList>
    </citation>
    <scope>NUCLEOTIDE SEQUENCE [LARGE SCALE GENOMIC DNA]</scope>
    <source>
        <strain evidence="10 11">P88</strain>
        <plasmid evidence="11">pp88_c</plasmid>
    </source>
</reference>
<dbReference type="GO" id="GO:0005886">
    <property type="term" value="C:plasma membrane"/>
    <property type="evidence" value="ECO:0007669"/>
    <property type="project" value="UniProtKB-SubCell"/>
</dbReference>
<keyword evidence="7 9" id="KW-0472">Membrane</keyword>
<feature type="transmembrane region" description="Helical" evidence="9">
    <location>
        <begin position="259"/>
        <end position="276"/>
    </location>
</feature>
<dbReference type="Proteomes" id="UP000236447">
    <property type="component" value="Plasmid pP88_c"/>
</dbReference>
<keyword evidence="3" id="KW-1003">Cell membrane</keyword>
<feature type="transmembrane region" description="Helical" evidence="9">
    <location>
        <begin position="91"/>
        <end position="110"/>
    </location>
</feature>
<feature type="transmembrane region" description="Helical" evidence="9">
    <location>
        <begin position="221"/>
        <end position="247"/>
    </location>
</feature>
<keyword evidence="10" id="KW-0614">Plasmid</keyword>
<proteinExistence type="inferred from homology"/>
<evidence type="ECO:0000256" key="8">
    <source>
        <dbReference type="ARBA" id="ARBA00037998"/>
    </source>
</evidence>
<evidence type="ECO:0000256" key="6">
    <source>
        <dbReference type="ARBA" id="ARBA00022989"/>
    </source>
</evidence>
<evidence type="ECO:0000313" key="11">
    <source>
        <dbReference type="Proteomes" id="UP000236447"/>
    </source>
</evidence>
<sequence>MEWINAIVQGILLGGLYALFAAGLSLMFGVMRFVNLAHGDFIVAGAFGALLLVASLGLHPLLTLVIVLPVMAVFGYVGQRLVLNRVVGRDILPSILVTFGLSVILQNLMLEQFSADSQRLSAGALDTASFAIDTLSIGAVPLLMFGAAVAVLGGLNWFFGHTNTGRLLRATSDDGEIIGLMGADRRHLFAVATAIASAVVAIAGVLMAVKTNFDPSAGPIRLLFAFEAVIIGGLGSLWGTLAGGIILGVAQGIGAQIDPGLQILTGHIVFLIILVVRPQGLFPKQKG</sequence>
<dbReference type="GO" id="GO:0006865">
    <property type="term" value="P:amino acid transport"/>
    <property type="evidence" value="ECO:0007669"/>
    <property type="project" value="UniProtKB-KW"/>
</dbReference>
<evidence type="ECO:0000256" key="3">
    <source>
        <dbReference type="ARBA" id="ARBA00022475"/>
    </source>
</evidence>
<dbReference type="PANTHER" id="PTHR11795">
    <property type="entry name" value="BRANCHED-CHAIN AMINO ACID TRANSPORT SYSTEM PERMEASE PROTEIN LIVH"/>
    <property type="match status" value="1"/>
</dbReference>
<keyword evidence="5" id="KW-0029">Amino-acid transport</keyword>
<dbReference type="RefSeq" id="WP_102884654.1">
    <property type="nucleotide sequence ID" value="NZ_CP010728.1"/>
</dbReference>
<evidence type="ECO:0000256" key="4">
    <source>
        <dbReference type="ARBA" id="ARBA00022692"/>
    </source>
</evidence>
<name>A0A2I7KG88_9RHOB</name>
<feature type="transmembrane region" description="Helical" evidence="9">
    <location>
        <begin position="188"/>
        <end position="209"/>
    </location>
</feature>
<dbReference type="CDD" id="cd06582">
    <property type="entry name" value="TM_PBP1_LivH_like"/>
    <property type="match status" value="1"/>
</dbReference>
<dbReference type="GO" id="GO:0022857">
    <property type="term" value="F:transmembrane transporter activity"/>
    <property type="evidence" value="ECO:0007669"/>
    <property type="project" value="InterPro"/>
</dbReference>
<dbReference type="InterPro" id="IPR001851">
    <property type="entry name" value="ABC_transp_permease"/>
</dbReference>
<feature type="transmembrane region" description="Helical" evidence="9">
    <location>
        <begin position="6"/>
        <end position="29"/>
    </location>
</feature>
<evidence type="ECO:0000256" key="7">
    <source>
        <dbReference type="ARBA" id="ARBA00023136"/>
    </source>
</evidence>
<dbReference type="PANTHER" id="PTHR11795:SF445">
    <property type="entry name" value="AMINO ACID ABC TRANSPORTER PERMEASE PROTEIN"/>
    <property type="match status" value="1"/>
</dbReference>
<geneLocation type="plasmid" evidence="11">
    <name>pp88_c</name>
</geneLocation>
<protein>
    <submittedName>
        <fullName evidence="10">Amino acid/amide ABC transporter membrane protein 1, HAAT family</fullName>
    </submittedName>
</protein>
<feature type="transmembrane region" description="Helical" evidence="9">
    <location>
        <begin position="130"/>
        <end position="159"/>
    </location>
</feature>
<comment type="similarity">
    <text evidence="8">Belongs to the binding-protein-dependent transport system permease family. LivHM subfamily.</text>
</comment>
<keyword evidence="2" id="KW-0813">Transport</keyword>
<evidence type="ECO:0000256" key="9">
    <source>
        <dbReference type="SAM" id="Phobius"/>
    </source>
</evidence>
<keyword evidence="6 9" id="KW-1133">Transmembrane helix</keyword>
<feature type="transmembrane region" description="Helical" evidence="9">
    <location>
        <begin position="41"/>
        <end position="71"/>
    </location>
</feature>
<evidence type="ECO:0000256" key="1">
    <source>
        <dbReference type="ARBA" id="ARBA00004651"/>
    </source>
</evidence>
<gene>
    <name evidence="10" type="ORF">PhaeoP88_04295</name>
</gene>
<accession>A0A2I7KG88</accession>
<keyword evidence="4 9" id="KW-0812">Transmembrane</keyword>
<reference evidence="10 11" key="2">
    <citation type="journal article" date="2017" name="Genome Biol. Evol.">
        <title>Trajectories and Drivers of Genome Evolution in Surface-Associated Marine Phaeobacter.</title>
        <authorList>
            <person name="Freese H.M."/>
            <person name="Sikorski J."/>
            <person name="Bunk B."/>
            <person name="Scheuner C."/>
            <person name="Meier-Kolthoff J.P."/>
            <person name="Sproer C."/>
            <person name="Gram L."/>
            <person name="Overmann J."/>
        </authorList>
    </citation>
    <scope>NUCLEOTIDE SEQUENCE [LARGE SCALE GENOMIC DNA]</scope>
    <source>
        <strain evidence="10 11">P88</strain>
        <plasmid evidence="11">pp88_c</plasmid>
    </source>
</reference>
<dbReference type="EMBL" id="CP010728">
    <property type="protein sequence ID" value="AUR01607.1"/>
    <property type="molecule type" value="Genomic_DNA"/>
</dbReference>
<dbReference type="Pfam" id="PF02653">
    <property type="entry name" value="BPD_transp_2"/>
    <property type="match status" value="1"/>
</dbReference>